<dbReference type="InterPro" id="IPR011711">
    <property type="entry name" value="GntR_C"/>
</dbReference>
<evidence type="ECO:0000313" key="7">
    <source>
        <dbReference type="Proteomes" id="UP000008707"/>
    </source>
</evidence>
<dbReference type="InterPro" id="IPR008920">
    <property type="entry name" value="TF_FadR/GntR_C"/>
</dbReference>
<dbReference type="SMART" id="SM00895">
    <property type="entry name" value="FCD"/>
    <property type="match status" value="1"/>
</dbReference>
<reference evidence="7" key="3">
    <citation type="journal article" date="2011" name="Environ. Microbiol.">
        <title>A blueprint of ectoine metabolism from the genome of the industrial producer Halomonas elongata DSM 2581(T).</title>
        <authorList>
            <person name="Schwibbert K."/>
            <person name="Marin-Sanguino A."/>
            <person name="Bagyan I."/>
            <person name="Heidrich G."/>
            <person name="Lentzen G."/>
            <person name="Seitz H."/>
            <person name="Rampp M."/>
            <person name="Schuster S.C."/>
            <person name="Klenk H.P."/>
            <person name="Pfeiffer F."/>
            <person name="Oesterhelt D."/>
            <person name="Kunte H.J."/>
        </authorList>
    </citation>
    <scope>NUCLEOTIDE SEQUENCE [LARGE SCALE GENOMIC DNA]</scope>
    <source>
        <strain evidence="7">ATCC 33173 / DSM 2581 / NBRC 15536 / NCIMB 2198 / 1H9</strain>
    </source>
</reference>
<dbReference type="Gene3D" id="1.10.10.10">
    <property type="entry name" value="Winged helix-like DNA-binding domain superfamily/Winged helix DNA-binding domain"/>
    <property type="match status" value="2"/>
</dbReference>
<dbReference type="OrthoDB" id="8066003at2"/>
<dbReference type="KEGG" id="hel:HELO_1048"/>
<dbReference type="Pfam" id="PF00392">
    <property type="entry name" value="GntR"/>
    <property type="match status" value="1"/>
</dbReference>
<proteinExistence type="predicted"/>
<dbReference type="STRING" id="768066.HELO_1048"/>
<dbReference type="PANTHER" id="PTHR43537:SF5">
    <property type="entry name" value="UXU OPERON TRANSCRIPTIONAL REGULATOR"/>
    <property type="match status" value="1"/>
</dbReference>
<feature type="domain" description="HTH gntR-type" evidence="4">
    <location>
        <begin position="3"/>
        <end position="70"/>
    </location>
</feature>
<dbReference type="eggNOG" id="COG1802">
    <property type="taxonomic scope" value="Bacteria"/>
</dbReference>
<dbReference type="GO" id="GO:0003677">
    <property type="term" value="F:DNA binding"/>
    <property type="evidence" value="ECO:0007669"/>
    <property type="project" value="UniProtKB-KW"/>
</dbReference>
<keyword evidence="8" id="KW-1185">Reference proteome</keyword>
<dbReference type="GeneID" id="91008239"/>
<evidence type="ECO:0000259" key="4">
    <source>
        <dbReference type="PROSITE" id="PS50949"/>
    </source>
</evidence>
<evidence type="ECO:0000256" key="2">
    <source>
        <dbReference type="ARBA" id="ARBA00023125"/>
    </source>
</evidence>
<reference evidence="6 8" key="4">
    <citation type="submission" date="2023-11" db="EMBL/GenBank/DDBJ databases">
        <title>MicrobeMod: A computational toolkit for identifying prokaryotic methylation and restriction-modification with nanopore sequencing.</title>
        <authorList>
            <person name="Crits-Christoph A."/>
            <person name="Kang S.C."/>
            <person name="Lee H."/>
            <person name="Ostrov N."/>
        </authorList>
    </citation>
    <scope>NUCLEOTIDE SEQUENCE [LARGE SCALE GENOMIC DNA]</scope>
    <source>
        <strain evidence="6 8">ATCC 33173</strain>
    </source>
</reference>
<dbReference type="SMART" id="SM00345">
    <property type="entry name" value="HTH_GNTR"/>
    <property type="match status" value="1"/>
</dbReference>
<dbReference type="PANTHER" id="PTHR43537">
    <property type="entry name" value="TRANSCRIPTIONAL REGULATOR, GNTR FAMILY"/>
    <property type="match status" value="1"/>
</dbReference>
<keyword evidence="2" id="KW-0238">DNA-binding</keyword>
<evidence type="ECO:0000256" key="1">
    <source>
        <dbReference type="ARBA" id="ARBA00023015"/>
    </source>
</evidence>
<evidence type="ECO:0000313" key="8">
    <source>
        <dbReference type="Proteomes" id="UP001322512"/>
    </source>
</evidence>
<dbReference type="Proteomes" id="UP001322512">
    <property type="component" value="Chromosome"/>
</dbReference>
<dbReference type="SUPFAM" id="SSF48008">
    <property type="entry name" value="GntR ligand-binding domain-like"/>
    <property type="match status" value="1"/>
</dbReference>
<organism evidence="5 7">
    <name type="scientific">Halomonas elongata (strain ATCC 33173 / DSM 2581 / NBRC 15536 / NCIMB 2198 / 1H9)</name>
    <dbReference type="NCBI Taxonomy" id="768066"/>
    <lineage>
        <taxon>Bacteria</taxon>
        <taxon>Pseudomonadati</taxon>
        <taxon>Pseudomonadota</taxon>
        <taxon>Gammaproteobacteria</taxon>
        <taxon>Oceanospirillales</taxon>
        <taxon>Halomonadaceae</taxon>
        <taxon>Halomonas</taxon>
    </lineage>
</organism>
<dbReference type="AlphaFoldDB" id="E1V494"/>
<protein>
    <submittedName>
        <fullName evidence="5">GntR family transcription regulator</fullName>
    </submittedName>
    <submittedName>
        <fullName evidence="6">GntR family transcriptional regulator</fullName>
    </submittedName>
</protein>
<evidence type="ECO:0000313" key="6">
    <source>
        <dbReference type="EMBL" id="WPU47024.1"/>
    </source>
</evidence>
<evidence type="ECO:0000256" key="3">
    <source>
        <dbReference type="ARBA" id="ARBA00023163"/>
    </source>
</evidence>
<reference evidence="5" key="2">
    <citation type="submission" date="2010-05" db="EMBL/GenBank/DDBJ databases">
        <title>Revision and reannotation of the Halomonas elongata DSM 2581(T) genome.</title>
        <authorList>
            <person name="Pfeiffer F."/>
            <person name="Bagyan I."/>
            <person name="Alfaro-Espinoza G."/>
            <person name="Zamora-Lagos M.A."/>
            <person name="Habermann B."/>
            <person name="Oesterhelt D."/>
            <person name="Kunte H.J."/>
        </authorList>
    </citation>
    <scope>NUCLEOTIDE SEQUENCE</scope>
    <source>
        <strain evidence="5">Type strain: DSM 2581</strain>
    </source>
</reference>
<dbReference type="InterPro" id="IPR000524">
    <property type="entry name" value="Tscrpt_reg_HTH_GntR"/>
</dbReference>
<gene>
    <name evidence="5" type="ordered locus">HELO_1048</name>
    <name evidence="6" type="ORF">SR933_17515</name>
</gene>
<dbReference type="InterPro" id="IPR036390">
    <property type="entry name" value="WH_DNA-bd_sf"/>
</dbReference>
<dbReference type="Gene3D" id="1.20.120.530">
    <property type="entry name" value="GntR ligand-binding domain-like"/>
    <property type="match status" value="1"/>
</dbReference>
<dbReference type="RefSeq" id="WP_041601820.1">
    <property type="nucleotide sequence ID" value="NC_014532.2"/>
</dbReference>
<dbReference type="InterPro" id="IPR036388">
    <property type="entry name" value="WH-like_DNA-bd_sf"/>
</dbReference>
<dbReference type="PROSITE" id="PS50949">
    <property type="entry name" value="HTH_GNTR"/>
    <property type="match status" value="1"/>
</dbReference>
<reference evidence="5" key="1">
    <citation type="journal article" date="2010" name="Environ. Microbiol.">
        <title>A blueprint of ectoine metabolism from the genome of the industrial producer Halomonas elongata DSM 2581(T).</title>
        <authorList>
            <person name="Schwibbert K."/>
            <person name="Marin-Sanguino A."/>
            <person name="Bagyan I."/>
            <person name="Heidrich G."/>
            <person name="Lentzen G."/>
            <person name="Seitz H."/>
            <person name="Rampp M."/>
            <person name="Schuster S.C."/>
            <person name="Klenk H.P."/>
            <person name="Pfeiffer F."/>
            <person name="Oesterhelt D."/>
            <person name="Kunte H.J."/>
        </authorList>
    </citation>
    <scope>NUCLEOTIDE SEQUENCE</scope>
    <source>
        <strain evidence="5">Type strain: DSM 2581</strain>
    </source>
</reference>
<dbReference type="EMBL" id="CP139472">
    <property type="protein sequence ID" value="WPU47024.1"/>
    <property type="molecule type" value="Genomic_DNA"/>
</dbReference>
<dbReference type="EMBL" id="FN869568">
    <property type="protein sequence ID" value="CBV40931.2"/>
    <property type="molecule type" value="Genomic_DNA"/>
</dbReference>
<dbReference type="Pfam" id="PF07729">
    <property type="entry name" value="FCD"/>
    <property type="match status" value="1"/>
</dbReference>
<dbReference type="Proteomes" id="UP000008707">
    <property type="component" value="Chromosome"/>
</dbReference>
<keyword evidence="3" id="KW-0804">Transcription</keyword>
<sequence length="323" mass="36685">MAKTLNEQLYEALSTGITKGHLEPGLVLLEGPIAEIFGVSRSPVRQTLARLHDEGMISRFEGRGYLIGQQPAKRVRRSLTAADFRATGGKASIERLDSWRHLSESVERDVVLCSMKGPLELNELQLAKSLGVSRTVTHRILLQLQSLGLIEKVKYSSWEVVPLDGKRLNQLYEARRQLEPFMVERASRRMPREDLVGYLARLNDAEERYPDIPGTLLDALEHDLHHDVLQMGENREIFTMLRRTRPILLVSKHLLGASVAMPLEDPFFADHRRVFEAMLSERHSQAGHALHTHLARSEAKVQERLKAFHDDGEVAKPSYLNWA</sequence>
<accession>E1V494</accession>
<dbReference type="SUPFAM" id="SSF46785">
    <property type="entry name" value="Winged helix' DNA-binding domain"/>
    <property type="match status" value="2"/>
</dbReference>
<evidence type="ECO:0000313" key="5">
    <source>
        <dbReference type="EMBL" id="CBV40931.2"/>
    </source>
</evidence>
<name>E1V494_HALED</name>
<dbReference type="GO" id="GO:0003700">
    <property type="term" value="F:DNA-binding transcription factor activity"/>
    <property type="evidence" value="ECO:0007669"/>
    <property type="project" value="InterPro"/>
</dbReference>
<keyword evidence="1" id="KW-0805">Transcription regulation</keyword>